<dbReference type="PROSITE" id="PS50075">
    <property type="entry name" value="CARRIER"/>
    <property type="match status" value="1"/>
</dbReference>
<dbReference type="Pfam" id="PF00550">
    <property type="entry name" value="PP-binding"/>
    <property type="match status" value="1"/>
</dbReference>
<dbReference type="RefSeq" id="WP_378287158.1">
    <property type="nucleotide sequence ID" value="NZ_JBHSON010000066.1"/>
</dbReference>
<proteinExistence type="predicted"/>
<dbReference type="SUPFAM" id="SSF47336">
    <property type="entry name" value="ACP-like"/>
    <property type="match status" value="1"/>
</dbReference>
<evidence type="ECO:0000259" key="1">
    <source>
        <dbReference type="PROSITE" id="PS50075"/>
    </source>
</evidence>
<dbReference type="InterPro" id="IPR009081">
    <property type="entry name" value="PP-bd_ACP"/>
</dbReference>
<name>A0ABW1A9A6_9ACTN</name>
<protein>
    <submittedName>
        <fullName evidence="2">Acyl carrier protein</fullName>
    </submittedName>
</protein>
<dbReference type="EMBL" id="JBHSON010000066">
    <property type="protein sequence ID" value="MFC5751258.1"/>
    <property type="molecule type" value="Genomic_DNA"/>
</dbReference>
<feature type="domain" description="Carrier" evidence="1">
    <location>
        <begin position="6"/>
        <end position="81"/>
    </location>
</feature>
<reference evidence="3" key="1">
    <citation type="journal article" date="2019" name="Int. J. Syst. Evol. Microbiol.">
        <title>The Global Catalogue of Microorganisms (GCM) 10K type strain sequencing project: providing services to taxonomists for standard genome sequencing and annotation.</title>
        <authorList>
            <consortium name="The Broad Institute Genomics Platform"/>
            <consortium name="The Broad Institute Genome Sequencing Center for Infectious Disease"/>
            <person name="Wu L."/>
            <person name="Ma J."/>
        </authorList>
    </citation>
    <scope>NUCLEOTIDE SEQUENCE [LARGE SCALE GENOMIC DNA]</scope>
    <source>
        <strain evidence="3">KCTC 42087</strain>
    </source>
</reference>
<sequence>MALSEQEILDGIADILHEEIGVPLREVGLGKRLGEDLGLAGSDLLEIFATVRERFAVELPEDEITTFATIGDVVAHLQGTVG</sequence>
<comment type="caution">
    <text evidence="2">The sequence shown here is derived from an EMBL/GenBank/DDBJ whole genome shotgun (WGS) entry which is preliminary data.</text>
</comment>
<accession>A0ABW1A9A6</accession>
<gene>
    <name evidence="2" type="ORF">ACFPZN_37060</name>
</gene>
<evidence type="ECO:0000313" key="3">
    <source>
        <dbReference type="Proteomes" id="UP001596074"/>
    </source>
</evidence>
<dbReference type="Gene3D" id="1.10.1200.10">
    <property type="entry name" value="ACP-like"/>
    <property type="match status" value="1"/>
</dbReference>
<keyword evidence="3" id="KW-1185">Reference proteome</keyword>
<dbReference type="Proteomes" id="UP001596074">
    <property type="component" value="Unassembled WGS sequence"/>
</dbReference>
<dbReference type="InterPro" id="IPR036736">
    <property type="entry name" value="ACP-like_sf"/>
</dbReference>
<organism evidence="2 3">
    <name type="scientific">Actinomadura rugatobispora</name>
    <dbReference type="NCBI Taxonomy" id="1994"/>
    <lineage>
        <taxon>Bacteria</taxon>
        <taxon>Bacillati</taxon>
        <taxon>Actinomycetota</taxon>
        <taxon>Actinomycetes</taxon>
        <taxon>Streptosporangiales</taxon>
        <taxon>Thermomonosporaceae</taxon>
        <taxon>Actinomadura</taxon>
    </lineage>
</organism>
<evidence type="ECO:0000313" key="2">
    <source>
        <dbReference type="EMBL" id="MFC5751258.1"/>
    </source>
</evidence>